<dbReference type="PROSITE" id="PS50995">
    <property type="entry name" value="HTH_MARR_2"/>
    <property type="match status" value="1"/>
</dbReference>
<dbReference type="KEGG" id="fal:FRAAL3611"/>
<reference evidence="2 3" key="1">
    <citation type="journal article" date="2007" name="Genome Res.">
        <title>Genome characteristics of facultatively symbiotic Frankia sp. strains reflect host range and host plant biogeography.</title>
        <authorList>
            <person name="Normand P."/>
            <person name="Lapierre P."/>
            <person name="Tisa L.S."/>
            <person name="Gogarten J.P."/>
            <person name="Alloisio N."/>
            <person name="Bagnarol E."/>
            <person name="Bassi C.A."/>
            <person name="Berry A.M."/>
            <person name="Bickhart D.M."/>
            <person name="Choisne N."/>
            <person name="Couloux A."/>
            <person name="Cournoyer B."/>
            <person name="Cruveiller S."/>
            <person name="Daubin V."/>
            <person name="Demange N."/>
            <person name="Francino M.P."/>
            <person name="Goltsman E."/>
            <person name="Huang Y."/>
            <person name="Kopp O.R."/>
            <person name="Labarre L."/>
            <person name="Lapidus A."/>
            <person name="Lavire C."/>
            <person name="Marechal J."/>
            <person name="Martinez M."/>
            <person name="Mastronunzio J.E."/>
            <person name="Mullin B.C."/>
            <person name="Niemann J."/>
            <person name="Pujic P."/>
            <person name="Rawnsley T."/>
            <person name="Rouy Z."/>
            <person name="Schenowitz C."/>
            <person name="Sellstedt A."/>
            <person name="Tavares F."/>
            <person name="Tomkins J.P."/>
            <person name="Vallenet D."/>
            <person name="Valverde C."/>
            <person name="Wall L.G."/>
            <person name="Wang Y."/>
            <person name="Medigue C."/>
            <person name="Benson D.R."/>
        </authorList>
    </citation>
    <scope>NUCLEOTIDE SEQUENCE [LARGE SCALE GENOMIC DNA]</scope>
    <source>
        <strain evidence="3">DSM 45986 / CECT 9034 / ACN14a</strain>
    </source>
</reference>
<evidence type="ECO:0000313" key="2">
    <source>
        <dbReference type="EMBL" id="CAJ62254.1"/>
    </source>
</evidence>
<evidence type="ECO:0000313" key="3">
    <source>
        <dbReference type="Proteomes" id="UP000000657"/>
    </source>
</evidence>
<dbReference type="eggNOG" id="COG1846">
    <property type="taxonomic scope" value="Bacteria"/>
</dbReference>
<organism evidence="2 3">
    <name type="scientific">Frankia alni (strain DSM 45986 / CECT 9034 / ACN14a)</name>
    <dbReference type="NCBI Taxonomy" id="326424"/>
    <lineage>
        <taxon>Bacteria</taxon>
        <taxon>Bacillati</taxon>
        <taxon>Actinomycetota</taxon>
        <taxon>Actinomycetes</taxon>
        <taxon>Frankiales</taxon>
        <taxon>Frankiaceae</taxon>
        <taxon>Frankia</taxon>
    </lineage>
</organism>
<dbReference type="SMART" id="SM00347">
    <property type="entry name" value="HTH_MARR"/>
    <property type="match status" value="1"/>
</dbReference>
<gene>
    <name evidence="2" type="ordered locus">FRAAL3611</name>
</gene>
<dbReference type="AlphaFoldDB" id="Q0RJQ8"/>
<dbReference type="InterPro" id="IPR039422">
    <property type="entry name" value="MarR/SlyA-like"/>
</dbReference>
<feature type="domain" description="HTH marR-type" evidence="1">
    <location>
        <begin position="16"/>
        <end position="155"/>
    </location>
</feature>
<name>Q0RJQ8_FRAAA</name>
<dbReference type="Pfam" id="PF01047">
    <property type="entry name" value="MarR"/>
    <property type="match status" value="1"/>
</dbReference>
<dbReference type="InterPro" id="IPR036390">
    <property type="entry name" value="WH_DNA-bd_sf"/>
</dbReference>
<evidence type="ECO:0000259" key="1">
    <source>
        <dbReference type="PROSITE" id="PS50995"/>
    </source>
</evidence>
<protein>
    <submittedName>
        <fullName evidence="2">MarR-family transcriptional regulator</fullName>
    </submittedName>
</protein>
<dbReference type="PANTHER" id="PTHR33164">
    <property type="entry name" value="TRANSCRIPTIONAL REGULATOR, MARR FAMILY"/>
    <property type="match status" value="1"/>
</dbReference>
<dbReference type="GO" id="GO:0003700">
    <property type="term" value="F:DNA-binding transcription factor activity"/>
    <property type="evidence" value="ECO:0007669"/>
    <property type="project" value="InterPro"/>
</dbReference>
<dbReference type="SUPFAM" id="SSF46785">
    <property type="entry name" value="Winged helix' DNA-binding domain"/>
    <property type="match status" value="1"/>
</dbReference>
<keyword evidence="3" id="KW-1185">Reference proteome</keyword>
<dbReference type="Proteomes" id="UP000000657">
    <property type="component" value="Chromosome"/>
</dbReference>
<sequence length="172" mass="18711">MDAAPATPSGHDEAGDSPLARLEVALSALVRWSESRHIRLQVTRRSGCELSASELRLLEHFDAAGPMRVSDIASCLHIDISTVSLQLRALRRDHLVERLADAQDRRVAVIIITAKGREVVRRVRLARRELLGEVFAQTGTVDLDQAARVLLQVQTHMRQGVIDGAGGGSSPA</sequence>
<dbReference type="OrthoDB" id="3872383at2"/>
<dbReference type="RefSeq" id="WP_011604750.1">
    <property type="nucleotide sequence ID" value="NC_008278.1"/>
</dbReference>
<dbReference type="Gene3D" id="1.10.10.10">
    <property type="entry name" value="Winged helix-like DNA-binding domain superfamily/Winged helix DNA-binding domain"/>
    <property type="match status" value="1"/>
</dbReference>
<dbReference type="InterPro" id="IPR000835">
    <property type="entry name" value="HTH_MarR-typ"/>
</dbReference>
<proteinExistence type="predicted"/>
<accession>Q0RJQ8</accession>
<dbReference type="STRING" id="326424.FRAAL3611"/>
<dbReference type="GO" id="GO:0006950">
    <property type="term" value="P:response to stress"/>
    <property type="evidence" value="ECO:0007669"/>
    <property type="project" value="TreeGrafter"/>
</dbReference>
<dbReference type="PANTHER" id="PTHR33164:SF57">
    <property type="entry name" value="MARR-FAMILY TRANSCRIPTIONAL REGULATOR"/>
    <property type="match status" value="1"/>
</dbReference>
<dbReference type="EMBL" id="CT573213">
    <property type="protein sequence ID" value="CAJ62254.1"/>
    <property type="molecule type" value="Genomic_DNA"/>
</dbReference>
<dbReference type="HOGENOM" id="CLU_083287_15_0_11"/>
<dbReference type="InterPro" id="IPR036388">
    <property type="entry name" value="WH-like_DNA-bd_sf"/>
</dbReference>